<evidence type="ECO:0000313" key="1">
    <source>
        <dbReference type="EMBL" id="SEG76290.1"/>
    </source>
</evidence>
<name>A0A1H6CTG4_9ACTN</name>
<organism evidence="1 2">
    <name type="scientific">Actinacidiphila yanglinensis</name>
    <dbReference type="NCBI Taxonomy" id="310779"/>
    <lineage>
        <taxon>Bacteria</taxon>
        <taxon>Bacillati</taxon>
        <taxon>Actinomycetota</taxon>
        <taxon>Actinomycetes</taxon>
        <taxon>Kitasatosporales</taxon>
        <taxon>Streptomycetaceae</taxon>
        <taxon>Actinacidiphila</taxon>
    </lineage>
</organism>
<gene>
    <name evidence="1" type="ORF">SAMN05216223_11072</name>
</gene>
<protein>
    <submittedName>
        <fullName evidence="1">Adenosine deaminase</fullName>
    </submittedName>
</protein>
<accession>A0A1H6CTG4</accession>
<dbReference type="Gene3D" id="3.20.20.140">
    <property type="entry name" value="Metal-dependent hydrolases"/>
    <property type="match status" value="1"/>
</dbReference>
<dbReference type="AlphaFoldDB" id="A0A1H6CTG4"/>
<reference evidence="1 2" key="1">
    <citation type="submission" date="2016-10" db="EMBL/GenBank/DDBJ databases">
        <authorList>
            <person name="de Groot N.N."/>
        </authorList>
    </citation>
    <scope>NUCLEOTIDE SEQUENCE [LARGE SCALE GENOMIC DNA]</scope>
    <source>
        <strain evidence="1 2">CGMCC 4.2023</strain>
    </source>
</reference>
<dbReference type="Proteomes" id="UP000236754">
    <property type="component" value="Unassembled WGS sequence"/>
</dbReference>
<dbReference type="RefSeq" id="WP_235032279.1">
    <property type="nucleotide sequence ID" value="NZ_FNVU01000010.1"/>
</dbReference>
<sequence length="88" mass="9251">MGESGGGSGDSTAVRGVIPEVRLLPKGELHLHLLAAMRPATLAELASDAGREAPDPRGFRTFDEFQEVYAAAFEATSEKPANLSRVVG</sequence>
<evidence type="ECO:0000313" key="2">
    <source>
        <dbReference type="Proteomes" id="UP000236754"/>
    </source>
</evidence>
<keyword evidence="2" id="KW-1185">Reference proteome</keyword>
<dbReference type="EMBL" id="FNVU01000010">
    <property type="protein sequence ID" value="SEG76290.1"/>
    <property type="molecule type" value="Genomic_DNA"/>
</dbReference>
<proteinExistence type="predicted"/>